<evidence type="ECO:0000259" key="1">
    <source>
        <dbReference type="Pfam" id="PF05618"/>
    </source>
</evidence>
<keyword evidence="3" id="KW-1185">Reference proteome</keyword>
<dbReference type="Proteomes" id="UP000316426">
    <property type="component" value="Chromosome"/>
</dbReference>
<proteinExistence type="predicted"/>
<dbReference type="PANTHER" id="PTHR38037:SF2">
    <property type="entry name" value="ATP-DEPENDENT ZINC PROTEASE DOMAIN-CONTAINING PROTEIN-RELATED"/>
    <property type="match status" value="1"/>
</dbReference>
<sequence length="148" mass="16809">MSDAPLLAELGWIEWCALPSLGIPLLQAKIDTGARTSSLHAEDLEIVDQGGRHVAKFLVRTRKGVYACECPVKDERHVKSSSGHEELRVVIETTYVIQRVRWTIELTLTDRTTMRFPMLLGRRAMAGRFVVDPSRRYVCGKPKRKFKS</sequence>
<dbReference type="InterPro" id="IPR021109">
    <property type="entry name" value="Peptidase_aspartic_dom_sf"/>
</dbReference>
<protein>
    <recommendedName>
        <fullName evidence="1">Retropepsin-like aspartic endopeptidase domain-containing protein</fullName>
    </recommendedName>
</protein>
<dbReference type="PANTHER" id="PTHR38037">
    <property type="entry name" value="ZN_PROTEASE DOMAIN-CONTAINING PROTEIN"/>
    <property type="match status" value="1"/>
</dbReference>
<dbReference type="InterPro" id="IPR008503">
    <property type="entry name" value="Asp_endopeptidase"/>
</dbReference>
<organism evidence="2 3">
    <name type="scientific">Botrimarina mediterranea</name>
    <dbReference type="NCBI Taxonomy" id="2528022"/>
    <lineage>
        <taxon>Bacteria</taxon>
        <taxon>Pseudomonadati</taxon>
        <taxon>Planctomycetota</taxon>
        <taxon>Planctomycetia</taxon>
        <taxon>Pirellulales</taxon>
        <taxon>Lacipirellulaceae</taxon>
        <taxon>Botrimarina</taxon>
    </lineage>
</organism>
<gene>
    <name evidence="2" type="ORF">Spa11_32560</name>
</gene>
<dbReference type="RefSeq" id="WP_145114000.1">
    <property type="nucleotide sequence ID" value="NZ_CP036349.1"/>
</dbReference>
<dbReference type="Pfam" id="PF05618">
    <property type="entry name" value="Zn_protease"/>
    <property type="match status" value="1"/>
</dbReference>
<dbReference type="Gene3D" id="2.40.70.10">
    <property type="entry name" value="Acid Proteases"/>
    <property type="match status" value="1"/>
</dbReference>
<evidence type="ECO:0000313" key="3">
    <source>
        <dbReference type="Proteomes" id="UP000316426"/>
    </source>
</evidence>
<dbReference type="EMBL" id="CP036349">
    <property type="protein sequence ID" value="QDV75047.1"/>
    <property type="molecule type" value="Genomic_DNA"/>
</dbReference>
<feature type="domain" description="Retropepsin-like aspartic endopeptidase" evidence="1">
    <location>
        <begin position="10"/>
        <end position="141"/>
    </location>
</feature>
<accession>A0A518KB78</accession>
<dbReference type="SUPFAM" id="SSF50630">
    <property type="entry name" value="Acid proteases"/>
    <property type="match status" value="1"/>
</dbReference>
<dbReference type="AlphaFoldDB" id="A0A518KB78"/>
<reference evidence="2 3" key="1">
    <citation type="submission" date="2019-02" db="EMBL/GenBank/DDBJ databases">
        <title>Deep-cultivation of Planctomycetes and their phenomic and genomic characterization uncovers novel biology.</title>
        <authorList>
            <person name="Wiegand S."/>
            <person name="Jogler M."/>
            <person name="Boedeker C."/>
            <person name="Pinto D."/>
            <person name="Vollmers J."/>
            <person name="Rivas-Marin E."/>
            <person name="Kohn T."/>
            <person name="Peeters S.H."/>
            <person name="Heuer A."/>
            <person name="Rast P."/>
            <person name="Oberbeckmann S."/>
            <person name="Bunk B."/>
            <person name="Jeske O."/>
            <person name="Meyerdierks A."/>
            <person name="Storesund J.E."/>
            <person name="Kallscheuer N."/>
            <person name="Luecker S."/>
            <person name="Lage O.M."/>
            <person name="Pohl T."/>
            <person name="Merkel B.J."/>
            <person name="Hornburger P."/>
            <person name="Mueller R.-W."/>
            <person name="Bruemmer F."/>
            <person name="Labrenz M."/>
            <person name="Spormann A.M."/>
            <person name="Op den Camp H."/>
            <person name="Overmann J."/>
            <person name="Amann R."/>
            <person name="Jetten M.S.M."/>
            <person name="Mascher T."/>
            <person name="Medema M.H."/>
            <person name="Devos D.P."/>
            <person name="Kaster A.-K."/>
            <person name="Ovreas L."/>
            <person name="Rohde M."/>
            <person name="Galperin M.Y."/>
            <person name="Jogler C."/>
        </authorList>
    </citation>
    <scope>NUCLEOTIDE SEQUENCE [LARGE SCALE GENOMIC DNA]</scope>
    <source>
        <strain evidence="2 3">Spa11</strain>
    </source>
</reference>
<evidence type="ECO:0000313" key="2">
    <source>
        <dbReference type="EMBL" id="QDV75047.1"/>
    </source>
</evidence>
<name>A0A518KB78_9BACT</name>
<dbReference type="KEGG" id="bmei:Spa11_32560"/>